<dbReference type="FunFam" id="1.10.10.10:FF:000322">
    <property type="entry name" value="Probable disease resistance protein At1g63360"/>
    <property type="match status" value="1"/>
</dbReference>
<dbReference type="Gramene" id="ONIVA11G20330.2">
    <property type="protein sequence ID" value="ONIVA11G20330.2"/>
    <property type="gene ID" value="ONIVA11G20330"/>
</dbReference>
<evidence type="ECO:0000313" key="11">
    <source>
        <dbReference type="EnsemblPlants" id="ONIVA11G20330.2"/>
    </source>
</evidence>
<dbReference type="Gene3D" id="1.20.5.4130">
    <property type="match status" value="1"/>
</dbReference>
<evidence type="ECO:0000259" key="8">
    <source>
        <dbReference type="Pfam" id="PF18052"/>
    </source>
</evidence>
<dbReference type="Gene3D" id="3.80.10.10">
    <property type="entry name" value="Ribonuclease Inhibitor"/>
    <property type="match status" value="1"/>
</dbReference>
<dbReference type="InterPro" id="IPR058922">
    <property type="entry name" value="WHD_DRP"/>
</dbReference>
<name>A0A0E0J4I4_ORYNI</name>
<accession>A0A0E0J4I4</accession>
<organism evidence="11">
    <name type="scientific">Oryza nivara</name>
    <name type="common">Indian wild rice</name>
    <name type="synonym">Oryza sativa f. spontanea</name>
    <dbReference type="NCBI Taxonomy" id="4536"/>
    <lineage>
        <taxon>Eukaryota</taxon>
        <taxon>Viridiplantae</taxon>
        <taxon>Streptophyta</taxon>
        <taxon>Embryophyta</taxon>
        <taxon>Tracheophyta</taxon>
        <taxon>Spermatophyta</taxon>
        <taxon>Magnoliopsida</taxon>
        <taxon>Liliopsida</taxon>
        <taxon>Poales</taxon>
        <taxon>Poaceae</taxon>
        <taxon>BOP clade</taxon>
        <taxon>Oryzoideae</taxon>
        <taxon>Oryzeae</taxon>
        <taxon>Oryzinae</taxon>
        <taxon>Oryza</taxon>
    </lineage>
</organism>
<feature type="domain" description="NB-ARC" evidence="7">
    <location>
        <begin position="179"/>
        <end position="341"/>
    </location>
</feature>
<evidence type="ECO:0000259" key="7">
    <source>
        <dbReference type="Pfam" id="PF00931"/>
    </source>
</evidence>
<proteinExistence type="inferred from homology"/>
<dbReference type="GO" id="GO:0009626">
    <property type="term" value="P:plant-type hypersensitive response"/>
    <property type="evidence" value="ECO:0007669"/>
    <property type="project" value="UniProtKB-ARBA"/>
</dbReference>
<dbReference type="Gene3D" id="1.10.8.430">
    <property type="entry name" value="Helical domain of apoptotic protease-activating factors"/>
    <property type="match status" value="1"/>
</dbReference>
<dbReference type="InterPro" id="IPR002182">
    <property type="entry name" value="NB-ARC"/>
</dbReference>
<dbReference type="Pfam" id="PF23598">
    <property type="entry name" value="LRR_14"/>
    <property type="match status" value="1"/>
</dbReference>
<dbReference type="Pfam" id="PF23559">
    <property type="entry name" value="WHD_DRP"/>
    <property type="match status" value="1"/>
</dbReference>
<dbReference type="HOGENOM" id="CLU_000837_25_2_1"/>
<dbReference type="InterPro" id="IPR041118">
    <property type="entry name" value="Rx_N"/>
</dbReference>
<dbReference type="Gramene" id="ONIVA11G20330.1">
    <property type="protein sequence ID" value="ONIVA11G20330.1"/>
    <property type="gene ID" value="ONIVA11G20330"/>
</dbReference>
<comment type="similarity">
    <text evidence="1">Belongs to the disease resistance NB-LRR family.</text>
</comment>
<dbReference type="GO" id="GO:0042742">
    <property type="term" value="P:defense response to bacterium"/>
    <property type="evidence" value="ECO:0007669"/>
    <property type="project" value="UniProtKB-ARBA"/>
</dbReference>
<evidence type="ECO:0000259" key="10">
    <source>
        <dbReference type="Pfam" id="PF23598"/>
    </source>
</evidence>
<dbReference type="InterPro" id="IPR055414">
    <property type="entry name" value="LRR_R13L4/SHOC2-like"/>
</dbReference>
<evidence type="ECO:0000256" key="4">
    <source>
        <dbReference type="ARBA" id="ARBA00022741"/>
    </source>
</evidence>
<dbReference type="InterPro" id="IPR038005">
    <property type="entry name" value="RX-like_CC"/>
</dbReference>
<dbReference type="Gene3D" id="1.10.10.10">
    <property type="entry name" value="Winged helix-like DNA-binding domain superfamily/Winged helix DNA-binding domain"/>
    <property type="match status" value="1"/>
</dbReference>
<dbReference type="EnsemblPlants" id="ONIVA11G20330.1">
    <property type="protein sequence ID" value="ONIVA11G20330.1"/>
    <property type="gene ID" value="ONIVA11G20330"/>
</dbReference>
<reference evidence="11" key="2">
    <citation type="submission" date="2018-04" db="EMBL/GenBank/DDBJ databases">
        <title>OnivRS2 (Oryza nivara Reference Sequence Version 2).</title>
        <authorList>
            <person name="Zhang J."/>
            <person name="Kudrna D."/>
            <person name="Lee S."/>
            <person name="Talag J."/>
            <person name="Rajasekar S."/>
            <person name="Welchert J."/>
            <person name="Hsing Y.-I."/>
            <person name="Wing R.A."/>
        </authorList>
    </citation>
    <scope>NUCLEOTIDE SEQUENCE [LARGE SCALE GENOMIC DNA]</scope>
    <source>
        <strain evidence="11">SL10</strain>
    </source>
</reference>
<dbReference type="InterPro" id="IPR042197">
    <property type="entry name" value="Apaf_helical"/>
</dbReference>
<dbReference type="GO" id="GO:0002758">
    <property type="term" value="P:innate immune response-activating signaling pathway"/>
    <property type="evidence" value="ECO:0007669"/>
    <property type="project" value="UniProtKB-ARBA"/>
</dbReference>
<dbReference type="PANTHER" id="PTHR23155:SF1167">
    <property type="entry name" value="OS08G0412100 PROTEIN"/>
    <property type="match status" value="1"/>
</dbReference>
<feature type="domain" description="Disease resistance N-terminal" evidence="8">
    <location>
        <begin position="12"/>
        <end position="95"/>
    </location>
</feature>
<dbReference type="PANTHER" id="PTHR23155">
    <property type="entry name" value="DISEASE RESISTANCE PROTEIN RP"/>
    <property type="match status" value="1"/>
</dbReference>
<dbReference type="SUPFAM" id="SSF52540">
    <property type="entry name" value="P-loop containing nucleoside triphosphate hydrolases"/>
    <property type="match status" value="1"/>
</dbReference>
<dbReference type="Pfam" id="PF18052">
    <property type="entry name" value="Rx_N"/>
    <property type="match status" value="1"/>
</dbReference>
<feature type="domain" description="Disease resistance R13L4/SHOC-2-like LRR" evidence="10">
    <location>
        <begin position="551"/>
        <end position="905"/>
    </location>
</feature>
<dbReference type="InterPro" id="IPR027417">
    <property type="entry name" value="P-loop_NTPase"/>
</dbReference>
<dbReference type="InterPro" id="IPR036388">
    <property type="entry name" value="WH-like_DNA-bd_sf"/>
</dbReference>
<protein>
    <submittedName>
        <fullName evidence="11">Uncharacterized protein</fullName>
    </submittedName>
</protein>
<dbReference type="CDD" id="cd14798">
    <property type="entry name" value="RX-CC_like"/>
    <property type="match status" value="1"/>
</dbReference>
<keyword evidence="12" id="KW-1185">Reference proteome</keyword>
<reference evidence="11" key="1">
    <citation type="submission" date="2015-04" db="UniProtKB">
        <authorList>
            <consortium name="EnsemblPlants"/>
        </authorList>
    </citation>
    <scope>IDENTIFICATION</scope>
    <source>
        <strain evidence="11">SL10</strain>
    </source>
</reference>
<dbReference type="PRINTS" id="PR00364">
    <property type="entry name" value="DISEASERSIST"/>
</dbReference>
<evidence type="ECO:0000256" key="1">
    <source>
        <dbReference type="ARBA" id="ARBA00008894"/>
    </source>
</evidence>
<keyword evidence="4" id="KW-0547">Nucleotide-binding</keyword>
<evidence type="ECO:0000256" key="3">
    <source>
        <dbReference type="ARBA" id="ARBA00022737"/>
    </source>
</evidence>
<feature type="domain" description="Disease resistance protein winged helix" evidence="9">
    <location>
        <begin position="431"/>
        <end position="502"/>
    </location>
</feature>
<dbReference type="FunFam" id="3.40.50.300:FF:001091">
    <property type="entry name" value="Probable disease resistance protein At1g61300"/>
    <property type="match status" value="1"/>
</dbReference>
<dbReference type="Proteomes" id="UP000006591">
    <property type="component" value="Chromosome 11"/>
</dbReference>
<keyword evidence="6" id="KW-0175">Coiled coil</keyword>
<dbReference type="InterPro" id="IPR044974">
    <property type="entry name" value="Disease_R_plants"/>
</dbReference>
<dbReference type="SUPFAM" id="SSF52058">
    <property type="entry name" value="L domain-like"/>
    <property type="match status" value="1"/>
</dbReference>
<dbReference type="AlphaFoldDB" id="A0A0E0J4I4"/>
<keyword evidence="5" id="KW-0611">Plant defense</keyword>
<keyword evidence="2" id="KW-0433">Leucine-rich repeat</keyword>
<dbReference type="GO" id="GO:0043531">
    <property type="term" value="F:ADP binding"/>
    <property type="evidence" value="ECO:0007669"/>
    <property type="project" value="InterPro"/>
</dbReference>
<dbReference type="Gene3D" id="3.40.50.300">
    <property type="entry name" value="P-loop containing nucleotide triphosphate hydrolases"/>
    <property type="match status" value="1"/>
</dbReference>
<dbReference type="OMA" id="EDEGECY"/>
<evidence type="ECO:0000256" key="5">
    <source>
        <dbReference type="ARBA" id="ARBA00022821"/>
    </source>
</evidence>
<dbReference type="EnsemblPlants" id="ONIVA11G20330.2">
    <property type="protein sequence ID" value="ONIVA11G20330.2"/>
    <property type="gene ID" value="ONIVA11G20330"/>
</dbReference>
<evidence type="ECO:0000256" key="2">
    <source>
        <dbReference type="ARBA" id="ARBA00022614"/>
    </source>
</evidence>
<evidence type="ECO:0000256" key="6">
    <source>
        <dbReference type="ARBA" id="ARBA00023054"/>
    </source>
</evidence>
<dbReference type="Pfam" id="PF00931">
    <property type="entry name" value="NB-ARC"/>
    <property type="match status" value="1"/>
</dbReference>
<dbReference type="InterPro" id="IPR032675">
    <property type="entry name" value="LRR_dom_sf"/>
</dbReference>
<sequence>MERIMVSAATGVMNSLLTKLTVLLGEEYKLQKRVKHGIECLKDELSSMNALLEKLADMDVLDPQMKDWRNQVREMAYDIEDCIDRYMLQLHDEPDKRAGMKGLFRNTIKKVKKLGARHEIGKQIKELRTHIDEASQRRYRYKLDAILDSCSTCAVETIDPRLSALYVEESSLVGIDGPMNELIKLVDDREQSLKVVSIVGFGGLGKTTLAKQVYKKVGEQFDFQAFVLVSQKPDVQKIFRNILSQIKDLGNESREVGWLIDELRIFLKDKRYFVVIDDIWSTQAWNIIKCALPENTYGCRILLTTRNGNVAKTCCYPQNDTVYEIRPLTEADSKGLFFRRIFGSEDRCPIHLRDVSVEIIDKCGGLPLALITIASLLNVKSKNREEWLNIRNSIGLGLEENSDIDDMKRILSLSYSDLPHHLKTCLLYLSMYPEDCQINVDHLLRRWRAEGFIKVRCGRNLMEEGEFYLNELMNRSLIQPEHRRIDGRAMTCRVHDIILDLIVSKAVEENFVTVVSDPSILVSQDKIRRLLLVYCGRENVMTMPSMASANVRSLGIFGYSEQMLPISDLHALRVLDIDAGNKMMEICDIRKLLQLRYLRILSPTHLPEQIGELQFLETLDLFDTCGIVKLPASIVKPRQLKCLSADCAMLPDGVGNMQALEELSVVIVDESSMNFLQELGSLIKLRRLGLRWYIPDDDYNRSTYGYTLALSLGKLLSSNLRYLQILGPRTGAIPLDFLSSSYHLMQELYIYPCLLHGNPERLVSLASVTSLTIRIQQVTQETLEILGDFSALLSLTLTSEDETTERLSVYSNKFGCLKYLHLGYLANGVMFHAGAMPKLETIDFMIKAHSSQSACSHQNLGIHHLSALKVLNVNIDYDCEEAMVEEVEALEAAIKNEASLLPNCSSQHIDRISRQVEMVTEGWLEGDDVMMEQQDEMPSPQLLELQSAD</sequence>
<evidence type="ECO:0000313" key="12">
    <source>
        <dbReference type="Proteomes" id="UP000006591"/>
    </source>
</evidence>
<keyword evidence="3" id="KW-0677">Repeat</keyword>
<evidence type="ECO:0000259" key="9">
    <source>
        <dbReference type="Pfam" id="PF23559"/>
    </source>
</evidence>